<dbReference type="Proteomes" id="UP000199208">
    <property type="component" value="Unassembled WGS sequence"/>
</dbReference>
<feature type="transmembrane region" description="Helical" evidence="9">
    <location>
        <begin position="193"/>
        <end position="212"/>
    </location>
</feature>
<dbReference type="GO" id="GO:0005304">
    <property type="term" value="F:L-valine transmembrane transporter activity"/>
    <property type="evidence" value="ECO:0007669"/>
    <property type="project" value="TreeGrafter"/>
</dbReference>
<organism evidence="10 11">
    <name type="scientific">Acidaminobacter hydrogenoformans DSM 2784</name>
    <dbReference type="NCBI Taxonomy" id="1120920"/>
    <lineage>
        <taxon>Bacteria</taxon>
        <taxon>Bacillati</taxon>
        <taxon>Bacillota</taxon>
        <taxon>Clostridia</taxon>
        <taxon>Peptostreptococcales</taxon>
        <taxon>Acidaminobacteraceae</taxon>
        <taxon>Acidaminobacter</taxon>
    </lineage>
</organism>
<evidence type="ECO:0000256" key="3">
    <source>
        <dbReference type="ARBA" id="ARBA00022448"/>
    </source>
</evidence>
<evidence type="ECO:0000313" key="11">
    <source>
        <dbReference type="Proteomes" id="UP000199208"/>
    </source>
</evidence>
<dbReference type="EMBL" id="FMWL01000005">
    <property type="protein sequence ID" value="SCZ78611.1"/>
    <property type="molecule type" value="Genomic_DNA"/>
</dbReference>
<evidence type="ECO:0000256" key="1">
    <source>
        <dbReference type="ARBA" id="ARBA00004651"/>
    </source>
</evidence>
<dbReference type="InterPro" id="IPR004685">
    <property type="entry name" value="Brnchd-chn_aa_trnsp_Livcs"/>
</dbReference>
<feature type="transmembrane region" description="Helical" evidence="9">
    <location>
        <begin position="313"/>
        <end position="331"/>
    </location>
</feature>
<proteinExistence type="inferred from homology"/>
<evidence type="ECO:0000256" key="4">
    <source>
        <dbReference type="ARBA" id="ARBA00022475"/>
    </source>
</evidence>
<evidence type="ECO:0000313" key="10">
    <source>
        <dbReference type="EMBL" id="SCZ78611.1"/>
    </source>
</evidence>
<evidence type="ECO:0000256" key="8">
    <source>
        <dbReference type="ARBA" id="ARBA00023136"/>
    </source>
</evidence>
<feature type="transmembrane region" description="Helical" evidence="9">
    <location>
        <begin position="12"/>
        <end position="33"/>
    </location>
</feature>
<comment type="subcellular location">
    <subcellularLocation>
        <location evidence="1 9">Cell membrane</location>
        <topology evidence="1 9">Multi-pass membrane protein</topology>
    </subcellularLocation>
</comment>
<dbReference type="GO" id="GO:0005886">
    <property type="term" value="C:plasma membrane"/>
    <property type="evidence" value="ECO:0007669"/>
    <property type="project" value="UniProtKB-SubCell"/>
</dbReference>
<feature type="transmembrane region" description="Helical" evidence="9">
    <location>
        <begin position="152"/>
        <end position="173"/>
    </location>
</feature>
<feature type="transmembrane region" description="Helical" evidence="9">
    <location>
        <begin position="224"/>
        <end position="245"/>
    </location>
</feature>
<dbReference type="RefSeq" id="WP_092590131.1">
    <property type="nucleotide sequence ID" value="NZ_FMWL01000005.1"/>
</dbReference>
<dbReference type="AlphaFoldDB" id="A0A1G5RYT7"/>
<keyword evidence="7 9" id="KW-1133">Transmembrane helix</keyword>
<evidence type="ECO:0000256" key="7">
    <source>
        <dbReference type="ARBA" id="ARBA00022989"/>
    </source>
</evidence>
<evidence type="ECO:0000256" key="6">
    <source>
        <dbReference type="ARBA" id="ARBA00022970"/>
    </source>
</evidence>
<evidence type="ECO:0000256" key="2">
    <source>
        <dbReference type="ARBA" id="ARBA00008540"/>
    </source>
</evidence>
<feature type="transmembrane region" description="Helical" evidence="9">
    <location>
        <begin position="337"/>
        <end position="361"/>
    </location>
</feature>
<feature type="transmembrane region" description="Helical" evidence="9">
    <location>
        <begin position="45"/>
        <end position="68"/>
    </location>
</feature>
<comment type="similarity">
    <text evidence="2 9">Belongs to the branched chain amino acid transporter family.</text>
</comment>
<name>A0A1G5RYT7_9FIRM</name>
<reference evidence="10 11" key="1">
    <citation type="submission" date="2016-10" db="EMBL/GenBank/DDBJ databases">
        <authorList>
            <person name="de Groot N.N."/>
        </authorList>
    </citation>
    <scope>NUCLEOTIDE SEQUENCE [LARGE SCALE GENOMIC DNA]</scope>
    <source>
        <strain evidence="10 11">DSM 2784</strain>
    </source>
</reference>
<dbReference type="STRING" id="1120920.SAMN03080599_01345"/>
<sequence>MENRNMLRDAIVVGFAMFAIYFGAGNLIFPPFIGFETGTNWVSGLVGLVATGIALPILAVAAVANAGGTFKDLTRPITPWFYQVYNVLVMIGVGMLITIPRTAAVAYETGFSVMLPMVNQGLLKPIAIIGFFALTYYFANDRSKVIDKVGKVLTPVLLIILVGIVIIAIVNPLGTPVATELANPFYFAFTQAYQTGDVLTGLLCAVIFVEALRGKGYTDKASNVKMILISCVVAFVGLFVVYGGLEYLGATGNSLFPAGTDHTELLKSLVLRLSGSVGLTALAVAVALACLTTSVGLTAVLGDFLNGFTKQKVSYKLGVALTCGVGIIQAMGGVAKIIVIAGPIFMGIYPISILLVLLGLFSKFIPNDGVWKGAALLVILVSLYDSFSVIGAIAGFQLPAALTNLYMAIPLAGQGFAWIVPAVVGGVAGGVIYRNKKKVPEAEVKAA</sequence>
<dbReference type="Pfam" id="PF05525">
    <property type="entry name" value="Branch_AA_trans"/>
    <property type="match status" value="1"/>
</dbReference>
<dbReference type="GO" id="GO:0015820">
    <property type="term" value="P:L-leucine transport"/>
    <property type="evidence" value="ECO:0007669"/>
    <property type="project" value="TreeGrafter"/>
</dbReference>
<keyword evidence="4" id="KW-1003">Cell membrane</keyword>
<keyword evidence="5 9" id="KW-0812">Transmembrane</keyword>
<dbReference type="GO" id="GO:0015190">
    <property type="term" value="F:L-leucine transmembrane transporter activity"/>
    <property type="evidence" value="ECO:0007669"/>
    <property type="project" value="TreeGrafter"/>
</dbReference>
<dbReference type="PANTHER" id="PTHR30588:SF0">
    <property type="entry name" value="BRANCHED-CHAIN AMINO ACID PERMEASE BRNQ"/>
    <property type="match status" value="1"/>
</dbReference>
<feature type="transmembrane region" description="Helical" evidence="9">
    <location>
        <begin position="277"/>
        <end position="301"/>
    </location>
</feature>
<feature type="transmembrane region" description="Helical" evidence="9">
    <location>
        <begin position="122"/>
        <end position="140"/>
    </location>
</feature>
<evidence type="ECO:0000256" key="5">
    <source>
        <dbReference type="ARBA" id="ARBA00022692"/>
    </source>
</evidence>
<keyword evidence="11" id="KW-1185">Reference proteome</keyword>
<dbReference type="PANTHER" id="PTHR30588">
    <property type="entry name" value="BRANCHED-CHAIN AMINO ACID TRANSPORT SYSTEM 2 CARRIER PROTEIN"/>
    <property type="match status" value="1"/>
</dbReference>
<dbReference type="GO" id="GO:0015818">
    <property type="term" value="P:isoleucine transport"/>
    <property type="evidence" value="ECO:0007669"/>
    <property type="project" value="TreeGrafter"/>
</dbReference>
<protein>
    <recommendedName>
        <fullName evidence="9">Branched-chain amino acid transport system carrier protein</fullName>
    </recommendedName>
</protein>
<comment type="function">
    <text evidence="9">Component of the transport system for branched-chain amino acids.</text>
</comment>
<keyword evidence="6 9" id="KW-0029">Amino-acid transport</keyword>
<feature type="transmembrane region" description="Helical" evidence="9">
    <location>
        <begin position="416"/>
        <end position="433"/>
    </location>
</feature>
<dbReference type="NCBIfam" id="TIGR00796">
    <property type="entry name" value="livcs"/>
    <property type="match status" value="1"/>
</dbReference>
<dbReference type="GO" id="GO:0015188">
    <property type="term" value="F:L-isoleucine transmembrane transporter activity"/>
    <property type="evidence" value="ECO:0007669"/>
    <property type="project" value="TreeGrafter"/>
</dbReference>
<evidence type="ECO:0000256" key="9">
    <source>
        <dbReference type="RuleBase" id="RU362122"/>
    </source>
</evidence>
<gene>
    <name evidence="10" type="ORF">SAMN03080599_01345</name>
</gene>
<keyword evidence="3 9" id="KW-0813">Transport</keyword>
<dbReference type="OrthoDB" id="9783920at2"/>
<feature type="transmembrane region" description="Helical" evidence="9">
    <location>
        <begin position="373"/>
        <end position="396"/>
    </location>
</feature>
<keyword evidence="8 9" id="KW-0472">Membrane</keyword>
<feature type="transmembrane region" description="Helical" evidence="9">
    <location>
        <begin position="80"/>
        <end position="102"/>
    </location>
</feature>
<accession>A0A1G5RYT7</accession>